<protein>
    <submittedName>
        <fullName evidence="2">Uncharacterized protein</fullName>
    </submittedName>
</protein>
<accession>K9ZDI0</accession>
<proteinExistence type="predicted"/>
<dbReference type="AlphaFoldDB" id="K9ZDI0"/>
<dbReference type="STRING" id="272123.Anacy_1092"/>
<dbReference type="RefSeq" id="WP_015213314.1">
    <property type="nucleotide sequence ID" value="NC_019771.1"/>
</dbReference>
<keyword evidence="1" id="KW-0732">Signal</keyword>
<dbReference type="EMBL" id="CP003659">
    <property type="protein sequence ID" value="AFZ56662.1"/>
    <property type="molecule type" value="Genomic_DNA"/>
</dbReference>
<dbReference type="PATRIC" id="fig|272123.3.peg.1192"/>
<dbReference type="eggNOG" id="ENOG5032SMB">
    <property type="taxonomic scope" value="Bacteria"/>
</dbReference>
<feature type="chain" id="PRO_5030173324" evidence="1">
    <location>
        <begin position="28"/>
        <end position="129"/>
    </location>
</feature>
<evidence type="ECO:0000313" key="2">
    <source>
        <dbReference type="EMBL" id="AFZ56662.1"/>
    </source>
</evidence>
<reference evidence="3" key="1">
    <citation type="journal article" date="2013" name="Proc. Natl. Acad. Sci. U.S.A.">
        <title>Improving the coverage of the cyanobacterial phylum using diversity-driven genome sequencing.</title>
        <authorList>
            <person name="Shih P.M."/>
            <person name="Wu D."/>
            <person name="Latifi A."/>
            <person name="Axen S.D."/>
            <person name="Fewer D.P."/>
            <person name="Talla E."/>
            <person name="Calteau A."/>
            <person name="Cai F."/>
            <person name="Tandeau de Marsac N."/>
            <person name="Rippka R."/>
            <person name="Herdman M."/>
            <person name="Sivonen K."/>
            <person name="Coursin T."/>
            <person name="Laurent T."/>
            <person name="Goodwin L."/>
            <person name="Nolan M."/>
            <person name="Davenport K.W."/>
            <person name="Han C.S."/>
            <person name="Rubin E.M."/>
            <person name="Eisen J.A."/>
            <person name="Woyke T."/>
            <person name="Gugger M."/>
            <person name="Kerfeld C.A."/>
        </authorList>
    </citation>
    <scope>NUCLEOTIDE SEQUENCE [LARGE SCALE GENOMIC DNA]</scope>
    <source>
        <strain evidence="3">ATCC 27899 / PCC 7122</strain>
    </source>
</reference>
<sequence>MKPVIIIKTFITSLGLFVLLNPSQASAQIVPQPWVSVGGKDGDVTYAVGAKAFSLGFEVGTGADGATGVDILKFINLPVISPYVGVGYYSEDKGVAFSGGVQANATKHVFVGAGYNSVRGFNGQLGIKF</sequence>
<evidence type="ECO:0000256" key="1">
    <source>
        <dbReference type="SAM" id="SignalP"/>
    </source>
</evidence>
<dbReference type="KEGG" id="acy:Anacy_1092"/>
<dbReference type="HOGENOM" id="CLU_159959_0_0_3"/>
<organism evidence="2 3">
    <name type="scientific">Anabaena cylindrica (strain ATCC 27899 / PCC 7122)</name>
    <dbReference type="NCBI Taxonomy" id="272123"/>
    <lineage>
        <taxon>Bacteria</taxon>
        <taxon>Bacillati</taxon>
        <taxon>Cyanobacteriota</taxon>
        <taxon>Cyanophyceae</taxon>
        <taxon>Nostocales</taxon>
        <taxon>Nostocaceae</taxon>
        <taxon>Anabaena</taxon>
    </lineage>
</organism>
<dbReference type="OrthoDB" id="464564at2"/>
<name>K9ZDI0_ANACC</name>
<keyword evidence="3" id="KW-1185">Reference proteome</keyword>
<feature type="signal peptide" evidence="1">
    <location>
        <begin position="1"/>
        <end position="27"/>
    </location>
</feature>
<evidence type="ECO:0000313" key="3">
    <source>
        <dbReference type="Proteomes" id="UP000010474"/>
    </source>
</evidence>
<dbReference type="Proteomes" id="UP000010474">
    <property type="component" value="Chromosome"/>
</dbReference>
<gene>
    <name evidence="2" type="ordered locus">Anacy_1092</name>
</gene>